<dbReference type="OrthoDB" id="6512298at2759"/>
<dbReference type="EMBL" id="CAJPIZ010060060">
    <property type="protein sequence ID" value="CAG2123602.1"/>
    <property type="molecule type" value="Genomic_DNA"/>
</dbReference>
<dbReference type="PANTHER" id="PTHR15256">
    <property type="entry name" value="INTEGRAL MEMBRANE PROTEIN DGCR2/IDD"/>
    <property type="match status" value="1"/>
</dbReference>
<evidence type="ECO:0000313" key="2">
    <source>
        <dbReference type="EMBL" id="CAD7651825.1"/>
    </source>
</evidence>
<reference evidence="2" key="1">
    <citation type="submission" date="2020-11" db="EMBL/GenBank/DDBJ databases">
        <authorList>
            <person name="Tran Van P."/>
        </authorList>
    </citation>
    <scope>NUCLEOTIDE SEQUENCE</scope>
</reference>
<keyword evidence="1" id="KW-1133">Transmembrane helix</keyword>
<evidence type="ECO:0000313" key="3">
    <source>
        <dbReference type="Proteomes" id="UP000759131"/>
    </source>
</evidence>
<gene>
    <name evidence="2" type="ORF">OSB1V03_LOCUS23547</name>
</gene>
<keyword evidence="1" id="KW-0812">Transmembrane</keyword>
<name>A0A7R9M1W7_9ACAR</name>
<keyword evidence="3" id="KW-1185">Reference proteome</keyword>
<sequence length="111" mass="12453">GDFSGANKLFNTSIIRGNGGDNRTHGSVATNNLGLRLIASTITSFLILALLLFMIHRLRQRRLLLMIRRLQTRRLEQVNGLSADNNPHMGYLSSQNCYDQYDFGGSFNEPP</sequence>
<feature type="non-terminal residue" evidence="2">
    <location>
        <position position="111"/>
    </location>
</feature>
<keyword evidence="1" id="KW-0472">Membrane</keyword>
<organism evidence="2">
    <name type="scientific">Medioppia subpectinata</name>
    <dbReference type="NCBI Taxonomy" id="1979941"/>
    <lineage>
        <taxon>Eukaryota</taxon>
        <taxon>Metazoa</taxon>
        <taxon>Ecdysozoa</taxon>
        <taxon>Arthropoda</taxon>
        <taxon>Chelicerata</taxon>
        <taxon>Arachnida</taxon>
        <taxon>Acari</taxon>
        <taxon>Acariformes</taxon>
        <taxon>Sarcoptiformes</taxon>
        <taxon>Oribatida</taxon>
        <taxon>Brachypylina</taxon>
        <taxon>Oppioidea</taxon>
        <taxon>Oppiidae</taxon>
        <taxon>Medioppia</taxon>
    </lineage>
</organism>
<dbReference type="GO" id="GO:0016020">
    <property type="term" value="C:membrane"/>
    <property type="evidence" value="ECO:0007669"/>
    <property type="project" value="TreeGrafter"/>
</dbReference>
<dbReference type="Proteomes" id="UP000759131">
    <property type="component" value="Unassembled WGS sequence"/>
</dbReference>
<dbReference type="InterPro" id="IPR042378">
    <property type="entry name" value="IDD"/>
</dbReference>
<feature type="transmembrane region" description="Helical" evidence="1">
    <location>
        <begin position="33"/>
        <end position="55"/>
    </location>
</feature>
<evidence type="ECO:0000256" key="1">
    <source>
        <dbReference type="SAM" id="Phobius"/>
    </source>
</evidence>
<proteinExistence type="predicted"/>
<feature type="non-terminal residue" evidence="2">
    <location>
        <position position="1"/>
    </location>
</feature>
<accession>A0A7R9M1W7</accession>
<dbReference type="PANTHER" id="PTHR15256:SF6">
    <property type="entry name" value="INTEGRAL MEMBRANE PROTEIN DGCR2_IDD"/>
    <property type="match status" value="1"/>
</dbReference>
<dbReference type="AlphaFoldDB" id="A0A7R9M1W7"/>
<dbReference type="EMBL" id="OC914635">
    <property type="protein sequence ID" value="CAD7651825.1"/>
    <property type="molecule type" value="Genomic_DNA"/>
</dbReference>
<protein>
    <submittedName>
        <fullName evidence="2">Uncharacterized protein</fullName>
    </submittedName>
</protein>